<keyword evidence="1" id="KW-0812">Transmembrane</keyword>
<keyword evidence="3" id="KW-1185">Reference proteome</keyword>
<dbReference type="AlphaFoldDB" id="A0A7W9EYC2"/>
<proteinExistence type="predicted"/>
<dbReference type="EMBL" id="JACIJM010000005">
    <property type="protein sequence ID" value="MBB5722633.1"/>
    <property type="molecule type" value="Genomic_DNA"/>
</dbReference>
<evidence type="ECO:0000313" key="3">
    <source>
        <dbReference type="Proteomes" id="UP000535415"/>
    </source>
</evidence>
<sequence>MIAMSMVRKPLILIIGLPLLAFLVVLGWGVAVTGDPFAESLVQATAMVPFLIVGVVLAGFGAVFALETFLGLVSLLGMAVLLPIMGRDVAAAWSNKMTAFERGIANWIRTVGSHSETRK</sequence>
<comment type="caution">
    <text evidence="2">The sequence shown here is derived from an EMBL/GenBank/DDBJ whole genome shotgun (WGS) entry which is preliminary data.</text>
</comment>
<reference evidence="2 3" key="1">
    <citation type="submission" date="2020-08" db="EMBL/GenBank/DDBJ databases">
        <title>Genomic Encyclopedia of Type Strains, Phase IV (KMG-IV): sequencing the most valuable type-strain genomes for metagenomic binning, comparative biology and taxonomic classification.</title>
        <authorList>
            <person name="Goeker M."/>
        </authorList>
    </citation>
    <scope>NUCLEOTIDE SEQUENCE [LARGE SCALE GENOMIC DNA]</scope>
    <source>
        <strain evidence="2 3">DSM 101064</strain>
    </source>
</reference>
<accession>A0A7W9EYC2</accession>
<dbReference type="Proteomes" id="UP000535415">
    <property type="component" value="Unassembled WGS sequence"/>
</dbReference>
<gene>
    <name evidence="2" type="ORF">FHS72_002259</name>
</gene>
<organism evidence="2 3">
    <name type="scientific">Yoonia ponticola</name>
    <dbReference type="NCBI Taxonomy" id="1524255"/>
    <lineage>
        <taxon>Bacteria</taxon>
        <taxon>Pseudomonadati</taxon>
        <taxon>Pseudomonadota</taxon>
        <taxon>Alphaproteobacteria</taxon>
        <taxon>Rhodobacterales</taxon>
        <taxon>Paracoccaceae</taxon>
        <taxon>Yoonia</taxon>
    </lineage>
</organism>
<name>A0A7W9EYC2_9RHOB</name>
<evidence type="ECO:0000256" key="1">
    <source>
        <dbReference type="SAM" id="Phobius"/>
    </source>
</evidence>
<evidence type="ECO:0000313" key="2">
    <source>
        <dbReference type="EMBL" id="MBB5722633.1"/>
    </source>
</evidence>
<feature type="transmembrane region" description="Helical" evidence="1">
    <location>
        <begin position="50"/>
        <end position="82"/>
    </location>
</feature>
<keyword evidence="1" id="KW-0472">Membrane</keyword>
<keyword evidence="1" id="KW-1133">Transmembrane helix</keyword>
<protein>
    <submittedName>
        <fullName evidence="2">Uncharacterized protein</fullName>
    </submittedName>
</protein>